<evidence type="ECO:0000256" key="4">
    <source>
        <dbReference type="ARBA" id="ARBA00023172"/>
    </source>
</evidence>
<keyword evidence="3 5" id="KW-0238">DNA-binding</keyword>
<evidence type="ECO:0008006" key="10">
    <source>
        <dbReference type="Google" id="ProtNLM"/>
    </source>
</evidence>
<keyword evidence="8" id="KW-0614">Plasmid</keyword>
<evidence type="ECO:0000259" key="7">
    <source>
        <dbReference type="PROSITE" id="PS51900"/>
    </source>
</evidence>
<geneLocation type="plasmid" evidence="9">
    <name>pnonnen1</name>
</geneLocation>
<dbReference type="Gene3D" id="1.10.443.10">
    <property type="entry name" value="Intergrase catalytic core"/>
    <property type="match status" value="1"/>
</dbReference>
<feature type="domain" description="Tyr recombinase" evidence="6">
    <location>
        <begin position="135"/>
        <end position="331"/>
    </location>
</feature>
<dbReference type="RefSeq" id="WP_148698915.1">
    <property type="nucleotide sequence ID" value="NZ_CP017835.1"/>
</dbReference>
<sequence length="340" mass="38926">MYKELICYNDVHSWIVVEGSLTINFEKTPPKIAQERADFLRTFTAKNTKEAYNRALDGFFRFWESQGLEVWCAADFRRAHLDEWKQKLTDKHTPSSAGSKLAPLLSFFRFAYDSNWTTQDIGKGISLPRVKKGKAKTEALTEDELKRILTSLQMEFDAATEPNIETAHRRTWLRYCVFMTLCSVGMRVSELVNLKIEDLDLTGEFPRLNLKLKGGELHAPLIPDDLAALLKKYVVILRRGANSKEPLFTLNPLCWEPLERKYIGRLIDAIAKENNVTKKISPHSCRATVASLLHKNGVPIGEIQDLLGHRSILTTMMYIKKIDEEKQSAARKNPLFNLTR</sequence>
<dbReference type="Proteomes" id="UP000184731">
    <property type="component" value="Plasmid pnonnen1"/>
</dbReference>
<keyword evidence="1" id="KW-0159">Chromosome partition</keyword>
<keyword evidence="4" id="KW-0233">DNA recombination</keyword>
<reference evidence="8 9" key="1">
    <citation type="submission" date="2016-10" db="EMBL/GenBank/DDBJ databases">
        <title>Silvanigrella aquatica sp. nov., isolated from a freshwater lake located in the Black Forest, Germany, description of Silvanigrellaceae fam. nov., Silvanigrellales ord. nov., reclassification of the order Bdellovibrionales in the class Oligoflexia, reclassification of the families Bacteriovoracaceae and Halobacteriovoraceae in the new order Bacteriovoracales ord. nov., and reclassification of the family Pseudobacteriovoracaceae in the order Oligoflexiales.</title>
        <authorList>
            <person name="Hahn M.W."/>
            <person name="Schmidt J."/>
            <person name="Koll U."/>
            <person name="Rohde M."/>
            <person name="Verbag S."/>
            <person name="Pitt A."/>
            <person name="Nakai R."/>
            <person name="Naganuma T."/>
            <person name="Lang E."/>
        </authorList>
    </citation>
    <scope>NUCLEOTIDE SEQUENCE [LARGE SCALE GENOMIC DNA]</scope>
    <source>
        <strain evidence="8 9">MWH-Nonnen-W8red</strain>
        <plasmid evidence="9">Plasmid pnonnen1</plasmid>
    </source>
</reference>
<dbReference type="OrthoDB" id="5292621at2"/>
<dbReference type="KEGG" id="saqi:AXG55_14610"/>
<evidence type="ECO:0000256" key="3">
    <source>
        <dbReference type="ARBA" id="ARBA00023125"/>
    </source>
</evidence>
<dbReference type="InterPro" id="IPR002104">
    <property type="entry name" value="Integrase_catalytic"/>
</dbReference>
<name>A0A1L4D4W7_9BACT</name>
<evidence type="ECO:0000256" key="1">
    <source>
        <dbReference type="ARBA" id="ARBA00022829"/>
    </source>
</evidence>
<accession>A0A1L4D4W7</accession>
<dbReference type="GO" id="GO:0003677">
    <property type="term" value="F:DNA binding"/>
    <property type="evidence" value="ECO:0007669"/>
    <property type="project" value="UniProtKB-UniRule"/>
</dbReference>
<dbReference type="InterPro" id="IPR011010">
    <property type="entry name" value="DNA_brk_join_enz"/>
</dbReference>
<dbReference type="GO" id="GO:0006310">
    <property type="term" value="P:DNA recombination"/>
    <property type="evidence" value="ECO:0007669"/>
    <property type="project" value="UniProtKB-KW"/>
</dbReference>
<dbReference type="SUPFAM" id="SSF56349">
    <property type="entry name" value="DNA breaking-rejoining enzymes"/>
    <property type="match status" value="1"/>
</dbReference>
<dbReference type="CDD" id="cd00397">
    <property type="entry name" value="DNA_BRE_C"/>
    <property type="match status" value="1"/>
</dbReference>
<dbReference type="EMBL" id="CP017835">
    <property type="protein sequence ID" value="APJ05251.1"/>
    <property type="molecule type" value="Genomic_DNA"/>
</dbReference>
<evidence type="ECO:0000313" key="8">
    <source>
        <dbReference type="EMBL" id="APJ05251.1"/>
    </source>
</evidence>
<dbReference type="AlphaFoldDB" id="A0A1L4D4W7"/>
<evidence type="ECO:0000259" key="6">
    <source>
        <dbReference type="PROSITE" id="PS51898"/>
    </source>
</evidence>
<dbReference type="InterPro" id="IPR044068">
    <property type="entry name" value="CB"/>
</dbReference>
<dbReference type="Gene3D" id="1.10.150.130">
    <property type="match status" value="1"/>
</dbReference>
<dbReference type="InterPro" id="IPR050090">
    <property type="entry name" value="Tyrosine_recombinase_XerCD"/>
</dbReference>
<organism evidence="8 9">
    <name type="scientific">Silvanigrella aquatica</name>
    <dbReference type="NCBI Taxonomy" id="1915309"/>
    <lineage>
        <taxon>Bacteria</taxon>
        <taxon>Pseudomonadati</taxon>
        <taxon>Bdellovibrionota</taxon>
        <taxon>Oligoflexia</taxon>
        <taxon>Silvanigrellales</taxon>
        <taxon>Silvanigrellaceae</taxon>
        <taxon>Silvanigrella</taxon>
    </lineage>
</organism>
<evidence type="ECO:0000313" key="9">
    <source>
        <dbReference type="Proteomes" id="UP000184731"/>
    </source>
</evidence>
<dbReference type="InterPro" id="IPR013762">
    <property type="entry name" value="Integrase-like_cat_sf"/>
</dbReference>
<keyword evidence="2" id="KW-0229">DNA integration</keyword>
<evidence type="ECO:0000256" key="2">
    <source>
        <dbReference type="ARBA" id="ARBA00022908"/>
    </source>
</evidence>
<keyword evidence="9" id="KW-1185">Reference proteome</keyword>
<dbReference type="Pfam" id="PF00589">
    <property type="entry name" value="Phage_integrase"/>
    <property type="match status" value="1"/>
</dbReference>
<proteinExistence type="predicted"/>
<protein>
    <recommendedName>
        <fullName evidence="10">Integrase</fullName>
    </recommendedName>
</protein>
<gene>
    <name evidence="8" type="ORF">AXG55_14610</name>
</gene>
<dbReference type="PANTHER" id="PTHR30349">
    <property type="entry name" value="PHAGE INTEGRASE-RELATED"/>
    <property type="match status" value="1"/>
</dbReference>
<dbReference type="InterPro" id="IPR010998">
    <property type="entry name" value="Integrase_recombinase_N"/>
</dbReference>
<feature type="domain" description="Core-binding (CB)" evidence="7">
    <location>
        <begin position="30"/>
        <end position="112"/>
    </location>
</feature>
<evidence type="ECO:0000256" key="5">
    <source>
        <dbReference type="PROSITE-ProRule" id="PRU01248"/>
    </source>
</evidence>
<dbReference type="PANTHER" id="PTHR30349:SF81">
    <property type="entry name" value="TYROSINE RECOMBINASE XERC"/>
    <property type="match status" value="1"/>
</dbReference>
<dbReference type="GO" id="GO:0015074">
    <property type="term" value="P:DNA integration"/>
    <property type="evidence" value="ECO:0007669"/>
    <property type="project" value="UniProtKB-KW"/>
</dbReference>
<dbReference type="GO" id="GO:0007059">
    <property type="term" value="P:chromosome segregation"/>
    <property type="evidence" value="ECO:0007669"/>
    <property type="project" value="UniProtKB-KW"/>
</dbReference>
<dbReference type="PROSITE" id="PS51900">
    <property type="entry name" value="CB"/>
    <property type="match status" value="1"/>
</dbReference>
<dbReference type="PROSITE" id="PS51898">
    <property type="entry name" value="TYR_RECOMBINASE"/>
    <property type="match status" value="1"/>
</dbReference>